<evidence type="ECO:0000313" key="3">
    <source>
        <dbReference type="Proteomes" id="UP000294847"/>
    </source>
</evidence>
<dbReference type="Proteomes" id="UP000294847">
    <property type="component" value="Chromosome 1"/>
</dbReference>
<reference evidence="2 3" key="1">
    <citation type="journal article" date="2019" name="Mol. Biol. Evol.">
        <title>Blast fungal genomes show frequent chromosomal changes, gene gains and losses, and effector gene turnover.</title>
        <authorList>
            <person name="Gomez Luciano L.B."/>
            <person name="Jason Tsai I."/>
            <person name="Chuma I."/>
            <person name="Tosa Y."/>
            <person name="Chen Y.H."/>
            <person name="Li J.Y."/>
            <person name="Li M.Y."/>
            <person name="Jade Lu M.Y."/>
            <person name="Nakayashiki H."/>
            <person name="Li W.H."/>
        </authorList>
    </citation>
    <scope>NUCLEOTIDE SEQUENCE [LARGE SCALE GENOMIC DNA]</scope>
    <source>
        <strain evidence="2">MZ5-1-6</strain>
    </source>
</reference>
<dbReference type="VEuPathDB" id="FungiDB:M_BR32_EuGene_00090771"/>
<accession>A0A4P7N1W9</accession>
<keyword evidence="1" id="KW-1133">Transmembrane helix</keyword>
<keyword evidence="1" id="KW-0812">Transmembrane</keyword>
<proteinExistence type="predicted"/>
<sequence length="158" mass="17701">MNTSDIREMEVGQWLYYWTIALPVTALVILLGLWWMGELDNVLKLSGRGQSVMTVKEDMATHKFAPFPVRYPVLPGVENVTGRLLPPIAQEWALHVAAAAAAIRSSISTSSVVRTSWKTKKMGLSCNGRLRRVLRCPLDSLNLTELLYLGFHCISKRC</sequence>
<name>A0A4P7N1W9_PYROR</name>
<dbReference type="AlphaFoldDB" id="A0A4P7N1W9"/>
<protein>
    <submittedName>
        <fullName evidence="2">Uncharacterized protein</fullName>
    </submittedName>
</protein>
<feature type="transmembrane region" description="Helical" evidence="1">
    <location>
        <begin position="15"/>
        <end position="36"/>
    </location>
</feature>
<evidence type="ECO:0000313" key="2">
    <source>
        <dbReference type="EMBL" id="QBZ54586.1"/>
    </source>
</evidence>
<evidence type="ECO:0000256" key="1">
    <source>
        <dbReference type="SAM" id="Phobius"/>
    </source>
</evidence>
<gene>
    <name evidence="2" type="ORF">PoMZ_10290</name>
</gene>
<organism evidence="2 3">
    <name type="scientific">Pyricularia oryzae</name>
    <name type="common">Rice blast fungus</name>
    <name type="synonym">Magnaporthe oryzae</name>
    <dbReference type="NCBI Taxonomy" id="318829"/>
    <lineage>
        <taxon>Eukaryota</taxon>
        <taxon>Fungi</taxon>
        <taxon>Dikarya</taxon>
        <taxon>Ascomycota</taxon>
        <taxon>Pezizomycotina</taxon>
        <taxon>Sordariomycetes</taxon>
        <taxon>Sordariomycetidae</taxon>
        <taxon>Magnaporthales</taxon>
        <taxon>Pyriculariaceae</taxon>
        <taxon>Pyricularia</taxon>
    </lineage>
</organism>
<dbReference type="EMBL" id="CP034204">
    <property type="protein sequence ID" value="QBZ54586.1"/>
    <property type="molecule type" value="Genomic_DNA"/>
</dbReference>
<keyword evidence="1" id="KW-0472">Membrane</keyword>